<keyword evidence="1" id="KW-0418">Kinase</keyword>
<dbReference type="Gene3D" id="3.30.565.10">
    <property type="entry name" value="Histidine kinase-like ATPase, C-terminal domain"/>
    <property type="match status" value="1"/>
</dbReference>
<keyword evidence="1" id="KW-0808">Transferase</keyword>
<dbReference type="GO" id="GO:0005524">
    <property type="term" value="F:ATP binding"/>
    <property type="evidence" value="ECO:0007669"/>
    <property type="project" value="UniProtKB-KW"/>
</dbReference>
<dbReference type="PANTHER" id="PTHR35526:SF3">
    <property type="entry name" value="ANTI-SIGMA-F FACTOR RSBW"/>
    <property type="match status" value="1"/>
</dbReference>
<dbReference type="InterPro" id="IPR050267">
    <property type="entry name" value="Anti-sigma-factor_SerPK"/>
</dbReference>
<comment type="caution">
    <text evidence="3">The sequence shown here is derived from an EMBL/GenBank/DDBJ whole genome shotgun (WGS) entry which is preliminary data.</text>
</comment>
<keyword evidence="4" id="KW-1185">Reference proteome</keyword>
<keyword evidence="3" id="KW-0067">ATP-binding</keyword>
<organism evidence="3 4">
    <name type="scientific">Yinghuangia aomiensis</name>
    <dbReference type="NCBI Taxonomy" id="676205"/>
    <lineage>
        <taxon>Bacteria</taxon>
        <taxon>Bacillati</taxon>
        <taxon>Actinomycetota</taxon>
        <taxon>Actinomycetes</taxon>
        <taxon>Kitasatosporales</taxon>
        <taxon>Streptomycetaceae</taxon>
        <taxon>Yinghuangia</taxon>
    </lineage>
</organism>
<reference evidence="4" key="1">
    <citation type="journal article" date="2019" name="Int. J. Syst. Evol. Microbiol.">
        <title>The Global Catalogue of Microorganisms (GCM) 10K type strain sequencing project: providing services to taxonomists for standard genome sequencing and annotation.</title>
        <authorList>
            <consortium name="The Broad Institute Genomics Platform"/>
            <consortium name="The Broad Institute Genome Sequencing Center for Infectious Disease"/>
            <person name="Wu L."/>
            <person name="Ma J."/>
        </authorList>
    </citation>
    <scope>NUCLEOTIDE SEQUENCE [LARGE SCALE GENOMIC DNA]</scope>
    <source>
        <strain evidence="4">JCM 17986</strain>
    </source>
</reference>
<accession>A0ABP9HWA1</accession>
<protein>
    <submittedName>
        <fullName evidence="3">ATP-binding protein</fullName>
    </submittedName>
</protein>
<feature type="domain" description="Histidine kinase/HSP90-like ATPase" evidence="2">
    <location>
        <begin position="3"/>
        <end position="112"/>
    </location>
</feature>
<gene>
    <name evidence="3" type="ORF">GCM10023205_56010</name>
</gene>
<dbReference type="CDD" id="cd16936">
    <property type="entry name" value="HATPase_RsbW-like"/>
    <property type="match status" value="1"/>
</dbReference>
<evidence type="ECO:0000256" key="1">
    <source>
        <dbReference type="ARBA" id="ARBA00022527"/>
    </source>
</evidence>
<evidence type="ECO:0000259" key="2">
    <source>
        <dbReference type="Pfam" id="PF13581"/>
    </source>
</evidence>
<dbReference type="InterPro" id="IPR036890">
    <property type="entry name" value="HATPase_C_sf"/>
</dbReference>
<dbReference type="PANTHER" id="PTHR35526">
    <property type="entry name" value="ANTI-SIGMA-F FACTOR RSBW-RELATED"/>
    <property type="match status" value="1"/>
</dbReference>
<dbReference type="Pfam" id="PF13581">
    <property type="entry name" value="HATPase_c_2"/>
    <property type="match status" value="1"/>
</dbReference>
<sequence length="133" mass="14381">MAAARVKRARDWARVWLVEQKVPDDVADSVVLCVSEILTNAVRHQGSGEIVAARLVLFDDAVSVSVEDSGCIFLEHAVSADEFAEGGRGPAVVPAVSAQWGVQPRPDGKVVWCEVARPHEPRPTDLTNSRNVN</sequence>
<proteinExistence type="predicted"/>
<name>A0ABP9HWA1_9ACTN</name>
<dbReference type="SUPFAM" id="SSF55874">
    <property type="entry name" value="ATPase domain of HSP90 chaperone/DNA topoisomerase II/histidine kinase"/>
    <property type="match status" value="1"/>
</dbReference>
<evidence type="ECO:0000313" key="4">
    <source>
        <dbReference type="Proteomes" id="UP001500466"/>
    </source>
</evidence>
<keyword evidence="1" id="KW-0723">Serine/threonine-protein kinase</keyword>
<dbReference type="Proteomes" id="UP001500466">
    <property type="component" value="Unassembled WGS sequence"/>
</dbReference>
<dbReference type="EMBL" id="BAABHS010000022">
    <property type="protein sequence ID" value="GAA4979980.1"/>
    <property type="molecule type" value="Genomic_DNA"/>
</dbReference>
<dbReference type="InterPro" id="IPR003594">
    <property type="entry name" value="HATPase_dom"/>
</dbReference>
<keyword evidence="3" id="KW-0547">Nucleotide-binding</keyword>
<evidence type="ECO:0000313" key="3">
    <source>
        <dbReference type="EMBL" id="GAA4979980.1"/>
    </source>
</evidence>